<evidence type="ECO:0000313" key="2">
    <source>
        <dbReference type="Proteomes" id="UP001056778"/>
    </source>
</evidence>
<accession>A0ACB9TFQ3</accession>
<keyword evidence="2" id="KW-1185">Reference proteome</keyword>
<comment type="caution">
    <text evidence="1">The sequence shown here is derived from an EMBL/GenBank/DDBJ whole genome shotgun (WGS) entry which is preliminary data.</text>
</comment>
<protein>
    <submittedName>
        <fullName evidence="1">Structural contituent of cuticle</fullName>
    </submittedName>
</protein>
<dbReference type="Proteomes" id="UP001056778">
    <property type="component" value="Chromosome 3"/>
</dbReference>
<organism evidence="1 2">
    <name type="scientific">Holotrichia oblita</name>
    <name type="common">Chafer beetle</name>
    <dbReference type="NCBI Taxonomy" id="644536"/>
    <lineage>
        <taxon>Eukaryota</taxon>
        <taxon>Metazoa</taxon>
        <taxon>Ecdysozoa</taxon>
        <taxon>Arthropoda</taxon>
        <taxon>Hexapoda</taxon>
        <taxon>Insecta</taxon>
        <taxon>Pterygota</taxon>
        <taxon>Neoptera</taxon>
        <taxon>Endopterygota</taxon>
        <taxon>Coleoptera</taxon>
        <taxon>Polyphaga</taxon>
        <taxon>Scarabaeiformia</taxon>
        <taxon>Scarabaeidae</taxon>
        <taxon>Melolonthinae</taxon>
        <taxon>Holotrichia</taxon>
    </lineage>
</organism>
<dbReference type="EMBL" id="CM043017">
    <property type="protein sequence ID" value="KAI4465667.1"/>
    <property type="molecule type" value="Genomic_DNA"/>
</dbReference>
<sequence length="260" mass="27153">MKTFVALFLAVAVAHAKPSGVLETVVVPAVASIATQYHAQDSIGQYTYGYSNPLSSKAEVRSLDGAIKGAYNYLDGEGKVQSVSYSADAKTGFQLTSATNLPQAPALPKAPELIPPVPVEDTQEVIEARAKHLDALKEAEARSSAEPATVTTTIETTLPSLKVATPALATLSTVGAAPVLTYNYGIPGAQVTYSTYSAPLLTYNSVFTAPFLHPALPVPALPAVSLLPGFPGAPQQQQGQVDVQNDSVTVEAKESKEKSD</sequence>
<reference evidence="1" key="1">
    <citation type="submission" date="2022-04" db="EMBL/GenBank/DDBJ databases">
        <title>Chromosome-scale genome assembly of Holotrichia oblita Faldermann.</title>
        <authorList>
            <person name="Rongchong L."/>
        </authorList>
    </citation>
    <scope>NUCLEOTIDE SEQUENCE</scope>
    <source>
        <strain evidence="1">81SQS9</strain>
    </source>
</reference>
<proteinExistence type="predicted"/>
<gene>
    <name evidence="1" type="ORF">MML48_3g00015844</name>
</gene>
<evidence type="ECO:0000313" key="1">
    <source>
        <dbReference type="EMBL" id="KAI4465667.1"/>
    </source>
</evidence>
<name>A0ACB9TFQ3_HOLOL</name>